<dbReference type="GO" id="GO:0000976">
    <property type="term" value="F:transcription cis-regulatory region binding"/>
    <property type="evidence" value="ECO:0007669"/>
    <property type="project" value="TreeGrafter"/>
</dbReference>
<name>A0A918FE61_AGRME</name>
<dbReference type="GO" id="GO:0045892">
    <property type="term" value="P:negative regulation of DNA-templated transcription"/>
    <property type="evidence" value="ECO:0007669"/>
    <property type="project" value="UniProtKB-ARBA"/>
</dbReference>
<evidence type="ECO:0000313" key="6">
    <source>
        <dbReference type="EMBL" id="GGR27694.1"/>
    </source>
</evidence>
<evidence type="ECO:0000256" key="2">
    <source>
        <dbReference type="ARBA" id="ARBA00023125"/>
    </source>
</evidence>
<feature type="domain" description="HTH tetR-type" evidence="5">
    <location>
        <begin position="7"/>
        <end position="67"/>
    </location>
</feature>
<evidence type="ECO:0000313" key="7">
    <source>
        <dbReference type="Proteomes" id="UP000610303"/>
    </source>
</evidence>
<dbReference type="Proteomes" id="UP000610303">
    <property type="component" value="Unassembled WGS sequence"/>
</dbReference>
<keyword evidence="2 4" id="KW-0238">DNA-binding</keyword>
<comment type="caution">
    <text evidence="6">The sequence shown here is derived from an EMBL/GenBank/DDBJ whole genome shotgun (WGS) entry which is preliminary data.</text>
</comment>
<dbReference type="PANTHER" id="PTHR30055">
    <property type="entry name" value="HTH-TYPE TRANSCRIPTIONAL REGULATOR RUTR"/>
    <property type="match status" value="1"/>
</dbReference>
<evidence type="ECO:0000259" key="5">
    <source>
        <dbReference type="PROSITE" id="PS50977"/>
    </source>
</evidence>
<dbReference type="InterPro" id="IPR001647">
    <property type="entry name" value="HTH_TetR"/>
</dbReference>
<dbReference type="SUPFAM" id="SSF48498">
    <property type="entry name" value="Tetracyclin repressor-like, C-terminal domain"/>
    <property type="match status" value="1"/>
</dbReference>
<protein>
    <submittedName>
        <fullName evidence="6">TetR family transcriptional regulator</fullName>
    </submittedName>
</protein>
<dbReference type="PANTHER" id="PTHR30055:SF234">
    <property type="entry name" value="HTH-TYPE TRANSCRIPTIONAL REGULATOR BETI"/>
    <property type="match status" value="1"/>
</dbReference>
<gene>
    <name evidence="6" type="ORF">GCM10010196_21720</name>
</gene>
<keyword evidence="7" id="KW-1185">Reference proteome</keyword>
<dbReference type="GO" id="GO:0003700">
    <property type="term" value="F:DNA-binding transcription factor activity"/>
    <property type="evidence" value="ECO:0007669"/>
    <property type="project" value="TreeGrafter"/>
</dbReference>
<keyword evidence="1" id="KW-0805">Transcription regulation</keyword>
<dbReference type="InterPro" id="IPR036271">
    <property type="entry name" value="Tet_transcr_reg_TetR-rel_C_sf"/>
</dbReference>
<dbReference type="AlphaFoldDB" id="A0A918FE61"/>
<dbReference type="RefSeq" id="WP_189085379.1">
    <property type="nucleotide sequence ID" value="NZ_BMRJ01000002.1"/>
</dbReference>
<dbReference type="Gene3D" id="1.10.357.10">
    <property type="entry name" value="Tetracycline Repressor, domain 2"/>
    <property type="match status" value="1"/>
</dbReference>
<evidence type="ECO:0000256" key="3">
    <source>
        <dbReference type="ARBA" id="ARBA00023163"/>
    </source>
</evidence>
<sequence length="200" mass="21497">MPRPLVPNRRERILDAAEQLVLDRGFDAMSVASVAERAGIAKGAVYREFASKHELREALLRRGAERMRARVEQELGEQPLLSEGYRATIRALLGDPLMTAAYLDDEGVLGTHADAVSDERFRVHFEGTAEWIRQLQERGAFSSAVDAEQLALALSCATIGLLSAAKRLGPLSPAQLGGAISVLATMVAGFEQTDAPATGA</sequence>
<dbReference type="FunFam" id="1.10.10.60:FF:000141">
    <property type="entry name" value="TetR family transcriptional regulator"/>
    <property type="match status" value="1"/>
</dbReference>
<accession>A0A918FE61</accession>
<dbReference type="SUPFAM" id="SSF46689">
    <property type="entry name" value="Homeodomain-like"/>
    <property type="match status" value="1"/>
</dbReference>
<dbReference type="EMBL" id="BMRJ01000002">
    <property type="protein sequence ID" value="GGR27694.1"/>
    <property type="molecule type" value="Genomic_DNA"/>
</dbReference>
<dbReference type="PROSITE" id="PS50977">
    <property type="entry name" value="HTH_TETR_2"/>
    <property type="match status" value="1"/>
</dbReference>
<dbReference type="InterPro" id="IPR050109">
    <property type="entry name" value="HTH-type_TetR-like_transc_reg"/>
</dbReference>
<dbReference type="Pfam" id="PF00440">
    <property type="entry name" value="TetR_N"/>
    <property type="match status" value="1"/>
</dbReference>
<organism evidence="6 7">
    <name type="scientific">Agromyces mediolanus</name>
    <name type="common">Corynebacterium mediolanum</name>
    <dbReference type="NCBI Taxonomy" id="41986"/>
    <lineage>
        <taxon>Bacteria</taxon>
        <taxon>Bacillati</taxon>
        <taxon>Actinomycetota</taxon>
        <taxon>Actinomycetes</taxon>
        <taxon>Micrococcales</taxon>
        <taxon>Microbacteriaceae</taxon>
        <taxon>Agromyces</taxon>
    </lineage>
</organism>
<feature type="DNA-binding region" description="H-T-H motif" evidence="4">
    <location>
        <begin position="30"/>
        <end position="49"/>
    </location>
</feature>
<evidence type="ECO:0000256" key="4">
    <source>
        <dbReference type="PROSITE-ProRule" id="PRU00335"/>
    </source>
</evidence>
<evidence type="ECO:0000256" key="1">
    <source>
        <dbReference type="ARBA" id="ARBA00023015"/>
    </source>
</evidence>
<reference evidence="6" key="1">
    <citation type="journal article" date="2014" name="Int. J. Syst. Evol. Microbiol.">
        <title>Complete genome sequence of Corynebacterium casei LMG S-19264T (=DSM 44701T), isolated from a smear-ripened cheese.</title>
        <authorList>
            <consortium name="US DOE Joint Genome Institute (JGI-PGF)"/>
            <person name="Walter F."/>
            <person name="Albersmeier A."/>
            <person name="Kalinowski J."/>
            <person name="Ruckert C."/>
        </authorList>
    </citation>
    <scope>NUCLEOTIDE SEQUENCE</scope>
    <source>
        <strain evidence="6">JCM 3346</strain>
    </source>
</reference>
<reference evidence="6" key="2">
    <citation type="submission" date="2020-09" db="EMBL/GenBank/DDBJ databases">
        <authorList>
            <person name="Sun Q."/>
            <person name="Ohkuma M."/>
        </authorList>
    </citation>
    <scope>NUCLEOTIDE SEQUENCE</scope>
    <source>
        <strain evidence="6">JCM 3346</strain>
    </source>
</reference>
<dbReference type="PRINTS" id="PR00455">
    <property type="entry name" value="HTHTETR"/>
</dbReference>
<proteinExistence type="predicted"/>
<dbReference type="Gene3D" id="1.10.10.60">
    <property type="entry name" value="Homeodomain-like"/>
    <property type="match status" value="1"/>
</dbReference>
<keyword evidence="3" id="KW-0804">Transcription</keyword>
<dbReference type="InterPro" id="IPR009057">
    <property type="entry name" value="Homeodomain-like_sf"/>
</dbReference>